<reference evidence="3" key="1">
    <citation type="journal article" date="2015" name="PLoS Genet.">
        <title>Genome Sequence and Transcriptome Analyses of Chrysochromulina tobin: Metabolic Tools for Enhanced Algal Fitness in the Prominent Order Prymnesiales (Haptophyceae).</title>
        <authorList>
            <person name="Hovde B.T."/>
            <person name="Deodato C.R."/>
            <person name="Hunsperger H.M."/>
            <person name="Ryken S.A."/>
            <person name="Yost W."/>
            <person name="Jha R.K."/>
            <person name="Patterson J."/>
            <person name="Monnat R.J. Jr."/>
            <person name="Barlow S.B."/>
            <person name="Starkenburg S.R."/>
            <person name="Cattolico R.A."/>
        </authorList>
    </citation>
    <scope>NUCLEOTIDE SEQUENCE</scope>
    <source>
        <strain evidence="3">CCMP291</strain>
    </source>
</reference>
<dbReference type="AlphaFoldDB" id="A0A0M0LRS3"/>
<proteinExistence type="predicted"/>
<feature type="region of interest" description="Disordered" evidence="1">
    <location>
        <begin position="80"/>
        <end position="108"/>
    </location>
</feature>
<organism evidence="2 3">
    <name type="scientific">Chrysochromulina tobinii</name>
    <dbReference type="NCBI Taxonomy" id="1460289"/>
    <lineage>
        <taxon>Eukaryota</taxon>
        <taxon>Haptista</taxon>
        <taxon>Haptophyta</taxon>
        <taxon>Prymnesiophyceae</taxon>
        <taxon>Prymnesiales</taxon>
        <taxon>Chrysochromulinaceae</taxon>
        <taxon>Chrysochromulina</taxon>
    </lineage>
</organism>
<dbReference type="Proteomes" id="UP000037460">
    <property type="component" value="Unassembled WGS sequence"/>
</dbReference>
<feature type="region of interest" description="Disordered" evidence="1">
    <location>
        <begin position="188"/>
        <end position="207"/>
    </location>
</feature>
<keyword evidence="3" id="KW-1185">Reference proteome</keyword>
<evidence type="ECO:0000313" key="3">
    <source>
        <dbReference type="Proteomes" id="UP000037460"/>
    </source>
</evidence>
<sequence>MLSHPEPASAKLTFHLAFGGPYDNGIAEKKRGVKPIVFIRKALPSLFKASAPRSYPGVNLGAGSSSAALVTVTDALVVPGKGKGGGRGKGGEDGGRGKPGSARGAATWPDATHMKLGNRVYDVAAIGNHYALDKDHCFPVLLSIKKGANRLALCPHYGKEGHTSLTSAKHTTPKDFNLAKVNRDLAMSVPVEKDDGGQPKGKKQKTK</sequence>
<evidence type="ECO:0000256" key="1">
    <source>
        <dbReference type="SAM" id="MobiDB-lite"/>
    </source>
</evidence>
<name>A0A0M0LRS3_9EUKA</name>
<comment type="caution">
    <text evidence="2">The sequence shown here is derived from an EMBL/GenBank/DDBJ whole genome shotgun (WGS) entry which is preliminary data.</text>
</comment>
<gene>
    <name evidence="2" type="ORF">Ctob_016682</name>
</gene>
<protein>
    <submittedName>
        <fullName evidence="2">Uncharacterized protein</fullName>
    </submittedName>
</protein>
<dbReference type="EMBL" id="JWZX01000083">
    <property type="protein sequence ID" value="KOO53749.1"/>
    <property type="molecule type" value="Genomic_DNA"/>
</dbReference>
<accession>A0A0M0LRS3</accession>
<evidence type="ECO:0000313" key="2">
    <source>
        <dbReference type="EMBL" id="KOO53749.1"/>
    </source>
</evidence>